<dbReference type="InterPro" id="IPR000998">
    <property type="entry name" value="MAM_dom"/>
</dbReference>
<feature type="region of interest" description="Disordered" evidence="2">
    <location>
        <begin position="2112"/>
        <end position="2138"/>
    </location>
</feature>
<feature type="domain" description="MAM" evidence="5">
    <location>
        <begin position="682"/>
        <end position="865"/>
    </location>
</feature>
<dbReference type="GO" id="GO:0016020">
    <property type="term" value="C:membrane"/>
    <property type="evidence" value="ECO:0007669"/>
    <property type="project" value="InterPro"/>
</dbReference>
<keyword evidence="4" id="KW-0732">Signal</keyword>
<dbReference type="PANTHER" id="PTHR45982:SF1">
    <property type="entry name" value="REGULATOR OF CHROMOSOME CONDENSATION"/>
    <property type="match status" value="1"/>
</dbReference>
<feature type="compositionally biased region" description="Pro residues" evidence="2">
    <location>
        <begin position="1930"/>
        <end position="1943"/>
    </location>
</feature>
<evidence type="ECO:0000313" key="7">
    <source>
        <dbReference type="Proteomes" id="UP000751190"/>
    </source>
</evidence>
<feature type="domain" description="MAM" evidence="5">
    <location>
        <begin position="457"/>
        <end position="616"/>
    </location>
</feature>
<dbReference type="Proteomes" id="UP000751190">
    <property type="component" value="Unassembled WGS sequence"/>
</dbReference>
<dbReference type="InterPro" id="IPR051553">
    <property type="entry name" value="Ran_GTPase-activating"/>
</dbReference>
<dbReference type="SMART" id="SM00137">
    <property type="entry name" value="MAM"/>
    <property type="match status" value="2"/>
</dbReference>
<keyword evidence="3" id="KW-1133">Transmembrane helix</keyword>
<dbReference type="PROSITE" id="PS50231">
    <property type="entry name" value="RICIN_B_LECTIN"/>
    <property type="match status" value="1"/>
</dbReference>
<feature type="region of interest" description="Disordered" evidence="2">
    <location>
        <begin position="1889"/>
        <end position="1946"/>
    </location>
</feature>
<name>A0A8J5X3S9_DIALT</name>
<reference evidence="6" key="1">
    <citation type="submission" date="2021-05" db="EMBL/GenBank/DDBJ databases">
        <title>The genome of the haptophyte Pavlova lutheri (Diacronema luteri, Pavlovales) - a model for lipid biosynthesis in eukaryotic algae.</title>
        <authorList>
            <person name="Hulatt C.J."/>
            <person name="Posewitz M.C."/>
        </authorList>
    </citation>
    <scope>NUCLEOTIDE SEQUENCE</scope>
    <source>
        <strain evidence="6">NIVA-4/92</strain>
    </source>
</reference>
<comment type="caution">
    <text evidence="6">The sequence shown here is derived from an EMBL/GenBank/DDBJ whole genome shotgun (WGS) entry which is preliminary data.</text>
</comment>
<feature type="repeat" description="RCC1" evidence="1">
    <location>
        <begin position="1115"/>
        <end position="1171"/>
    </location>
</feature>
<evidence type="ECO:0000256" key="2">
    <source>
        <dbReference type="SAM" id="MobiDB-lite"/>
    </source>
</evidence>
<evidence type="ECO:0000256" key="1">
    <source>
        <dbReference type="PROSITE-ProRule" id="PRU00235"/>
    </source>
</evidence>
<dbReference type="CDD" id="cd06263">
    <property type="entry name" value="MAM"/>
    <property type="match status" value="1"/>
</dbReference>
<feature type="region of interest" description="Disordered" evidence="2">
    <location>
        <begin position="408"/>
        <end position="449"/>
    </location>
</feature>
<dbReference type="InterPro" id="IPR013320">
    <property type="entry name" value="ConA-like_dom_sf"/>
</dbReference>
<protein>
    <recommendedName>
        <fullName evidence="5">MAM domain-containing protein</fullName>
    </recommendedName>
</protein>
<evidence type="ECO:0000256" key="4">
    <source>
        <dbReference type="SAM" id="SignalP"/>
    </source>
</evidence>
<accession>A0A8J5X3S9</accession>
<gene>
    <name evidence="6" type="ORF">KFE25_004474</name>
</gene>
<feature type="compositionally biased region" description="Pro residues" evidence="2">
    <location>
        <begin position="1446"/>
        <end position="1498"/>
    </location>
</feature>
<dbReference type="SUPFAM" id="SSF49899">
    <property type="entry name" value="Concanavalin A-like lectins/glucanases"/>
    <property type="match status" value="2"/>
</dbReference>
<dbReference type="InterPro" id="IPR009091">
    <property type="entry name" value="RCC1/BLIP-II"/>
</dbReference>
<dbReference type="InterPro" id="IPR000408">
    <property type="entry name" value="Reg_chr_condens"/>
</dbReference>
<dbReference type="GO" id="GO:0005737">
    <property type="term" value="C:cytoplasm"/>
    <property type="evidence" value="ECO:0007669"/>
    <property type="project" value="TreeGrafter"/>
</dbReference>
<feature type="region of interest" description="Disordered" evidence="2">
    <location>
        <begin position="1446"/>
        <end position="1501"/>
    </location>
</feature>
<proteinExistence type="predicted"/>
<feature type="compositionally biased region" description="Pro residues" evidence="2">
    <location>
        <begin position="1889"/>
        <end position="1923"/>
    </location>
</feature>
<dbReference type="Pfam" id="PF13540">
    <property type="entry name" value="RCC1_2"/>
    <property type="match status" value="3"/>
</dbReference>
<dbReference type="OrthoDB" id="412155at2759"/>
<evidence type="ECO:0000259" key="5">
    <source>
        <dbReference type="PROSITE" id="PS50060"/>
    </source>
</evidence>
<keyword evidence="3" id="KW-0472">Membrane</keyword>
<keyword evidence="7" id="KW-1185">Reference proteome</keyword>
<dbReference type="PANTHER" id="PTHR45982">
    <property type="entry name" value="REGULATOR OF CHROMOSOME CONDENSATION"/>
    <property type="match status" value="1"/>
</dbReference>
<feature type="compositionally biased region" description="Basic and acidic residues" evidence="2">
    <location>
        <begin position="468"/>
        <end position="478"/>
    </location>
</feature>
<sequence length="2208" mass="236906">MRPPAEPAVRALALALAAAAVALVPTAHAFGNVGEPADCSCPVHMPPAFVVDPGWGTHTCARSQRWGSAVCAATSPVDVLGSDLIPAGALAAMMSNPHGLAHASALGQHEHLRVSRHLHIDEHPDFESIEKAPAPARAAASLQTIRATQRARLGAREPAAAAAVAVADGLGHAELARELELEKALEAHPQLTIELGSEADARALVELAYATDAHGNVLHRSGADAGAGAPRLTAREALLEKAEARRQQNVLARAELEKALEKAGTTTVKVLALTALPSPASRATDPQPDAYPLVSLRPVMADGSRPEFACTLSNYGGSVANLARAYADNLSPTLDPPAEFVCPTALKARDIVKVIVYDSDFDSDEHQASDDRLIAYQCTWSGALRETCRNAQRVESHVVYEITAGGAAAPAATPSPSPSPAPAPAPARAPSRDVPARVPAPTAGTLGHGVGTRTLLESFEFESAADVSRLRSHERDPGVPHSYDWQRMSGWSSTDQRGFHSTGPSGGAGGSAHYLLADATDVLPASYATVEFPPVQGANLLTFDYHMYGDDVRALRVDWKRLDNVAWCIVWFAHGEQSHDWLHAEVPLFAEPAYIRFTAVRGDGYKGDVAIDNVRFYREGDDRGNLKFYKTTVAKATDGELVDMQDEVFLWYSIYEREKPKFVTSFELLDLRCYEEGVSCVRAYTFEDGFPADWAQTSGPGFYQWHWFAGCMSTEPTTHVHLTGPCAGHNGGKTSHYIGADATDGADNSKAQFRTDPVNANVVGFWYVQYGQDQGTLEIAARHAGVGAFEKKWQSSGDQGVGWRYVEVVLAAWNGRGALPAYEMQVTYTRGPSWISDIAIDDVQFMTVVEGASAIAVGYNYTCTLTRRGSVQCFGDNTHGQIGMGHAAPYGALSSRHVDLGTTVIGRDGPYGGLRMPVKLRFVSAGHSHACAVTCEGNVKCWGANDVGQLGYGDALSRGRDEAQMGDGLPVVQLGSAQGAPGCVSVSAGSELGAADCWATPQVVQVSAGGGTCTPMSTLGVPLGRTCAITANNHLKCWGDNSCGNLGHGEQFGAALGDEAGEMGDALPYMLLGESMARVYQVSVGATFACAVSAGTGAKPTEHWSPHANLQHGGGQVLCWGNNQFGQLGIGSHKSVLYSTRGSTAVSLPPTMDGALQVSAGLSHACAAMGMRSNPAQVELYCWGANSAGQLWRGDTRFIGDDPAEMPNALVKADVRLRPLTDDVEYRDATNAQVHESFLAPYVTAGKVSTQYCPSHKAQTCAPADGSTELDQCVGEPVAPLQVPSVMAPGVNLQMITGHGGSDKCLHVEAGVLTEKKCSPHDRHQLFAFDFVNKRIEAKEAPGQCLHPTEIGGAFAIGDHVKHGGTVDDHAYDLVLDDCDVVERFDLNIGKGIPFCQAAPTDLSIGDVDSADCVEVIKGDFVCEEKQCVWPYRGCYPRSVPYPPPAPPLPPQPRPPPAPAPPPPRSPPPPRPHVPYPPPSPRPPPPADPPPMPPPPAPLNDQCDSFAPAPHCNKRYFRILLKASLDRALPPQCNCGGALDECRGADVDARYNSHACRDRLALDEELQWECVAHSLSPVMRFMNKQCVTAWHPFTDVAVEDKALQCASQGYKPELLTPVECYEDEHNCCLEFVDCNIGSDEMGANHPVKTTRCDHSEDRQCWYYSGLMPTTHNEPAREYYSAFYERYKGAKGWNPIRQCLNNPMDFNGAPENGRASMKGVPQAEYTTWECNGEPNQQWAADVVLPETIMHWKWLMDTCADPQGECHTLFPLHPEHDIGKMFCEKYNLFLDTFAYQHENMMAACPTELQSCRSALGVIPEDFEDVICPDPDNFNRTALPDLILAGFSADCRRVPHNWPHKMELQYEWKIRCNEFTSKVCVYPHRHEFPSTTPPGMPFPPPPSPSPPPASPTPPPPPLPPLAPSPPVGAIAPSGPPRPPPSPPPPHADFFKMVCEPAQAEEHCGRYTCTEADPCRLRYASTTIASPSGTGAVGLQCLVYAVSDSGVHHLVPEPCDWLAHSEYENIGYDAEKKYGAWALDAQSKFRPVDPVTKAFAPSTQCLGPEFSLEQCSDSLPYHPVHPYYDSRFICFEGVERTDHNSICVALHDTAHGMSNAFTPEPASPQLHRASAQPALSGVRAEDAAAATSDGAARAAGRTSGGAVIFAREPHVGAAAALAALAAVVALLGARRALGAARERRLGSADGEGPALL</sequence>
<organism evidence="6 7">
    <name type="scientific">Diacronema lutheri</name>
    <name type="common">Unicellular marine alga</name>
    <name type="synonym">Monochrysis lutheri</name>
    <dbReference type="NCBI Taxonomy" id="2081491"/>
    <lineage>
        <taxon>Eukaryota</taxon>
        <taxon>Haptista</taxon>
        <taxon>Haptophyta</taxon>
        <taxon>Pavlovophyceae</taxon>
        <taxon>Pavlovales</taxon>
        <taxon>Pavlovaceae</taxon>
        <taxon>Diacronema</taxon>
    </lineage>
</organism>
<feature type="region of interest" description="Disordered" evidence="2">
    <location>
        <begin position="466"/>
        <end position="487"/>
    </location>
</feature>
<keyword evidence="3" id="KW-0812">Transmembrane</keyword>
<dbReference type="EMBL" id="JAGTXO010000034">
    <property type="protein sequence ID" value="KAG8460226.1"/>
    <property type="molecule type" value="Genomic_DNA"/>
</dbReference>
<dbReference type="PROSITE" id="PS50060">
    <property type="entry name" value="MAM_2"/>
    <property type="match status" value="2"/>
</dbReference>
<feature type="signal peptide" evidence="4">
    <location>
        <begin position="1"/>
        <end position="29"/>
    </location>
</feature>
<dbReference type="Pfam" id="PF00629">
    <property type="entry name" value="MAM"/>
    <property type="match status" value="2"/>
</dbReference>
<evidence type="ECO:0000313" key="6">
    <source>
        <dbReference type="EMBL" id="KAG8460226.1"/>
    </source>
</evidence>
<dbReference type="Gene3D" id="2.130.10.30">
    <property type="entry name" value="Regulator of chromosome condensation 1/beta-lactamase-inhibitor protein II"/>
    <property type="match status" value="2"/>
</dbReference>
<dbReference type="GO" id="GO:0005085">
    <property type="term" value="F:guanyl-nucleotide exchange factor activity"/>
    <property type="evidence" value="ECO:0007669"/>
    <property type="project" value="TreeGrafter"/>
</dbReference>
<feature type="transmembrane region" description="Helical" evidence="3">
    <location>
        <begin position="2167"/>
        <end position="2185"/>
    </location>
</feature>
<evidence type="ECO:0000256" key="3">
    <source>
        <dbReference type="SAM" id="Phobius"/>
    </source>
</evidence>
<dbReference type="Gene3D" id="2.60.120.200">
    <property type="match status" value="1"/>
</dbReference>
<dbReference type="Pfam" id="PF00415">
    <property type="entry name" value="RCC1"/>
    <property type="match status" value="1"/>
</dbReference>
<feature type="compositionally biased region" description="Pro residues" evidence="2">
    <location>
        <begin position="413"/>
        <end position="427"/>
    </location>
</feature>
<dbReference type="SUPFAM" id="SSF50985">
    <property type="entry name" value="RCC1/BLIP-II"/>
    <property type="match status" value="1"/>
</dbReference>
<feature type="chain" id="PRO_5035267391" description="MAM domain-containing protein" evidence="4">
    <location>
        <begin position="30"/>
        <end position="2208"/>
    </location>
</feature>
<dbReference type="PROSITE" id="PS50012">
    <property type="entry name" value="RCC1_3"/>
    <property type="match status" value="1"/>
</dbReference>